<dbReference type="Pfam" id="PF14541">
    <property type="entry name" value="TAXi_C"/>
    <property type="match status" value="1"/>
</dbReference>
<reference evidence="8" key="2">
    <citation type="submission" date="2021-12" db="EMBL/GenBank/DDBJ databases">
        <title>Resequencing data analysis of finger millet.</title>
        <authorList>
            <person name="Hatakeyama M."/>
            <person name="Aluri S."/>
            <person name="Balachadran M.T."/>
            <person name="Sivarajan S.R."/>
            <person name="Poveda L."/>
            <person name="Shimizu-Inatsugi R."/>
            <person name="Schlapbach R."/>
            <person name="Sreeman S.M."/>
            <person name="Shimizu K.K."/>
        </authorList>
    </citation>
    <scope>NUCLEOTIDE SEQUENCE</scope>
</reference>
<dbReference type="GO" id="GO:0005576">
    <property type="term" value="C:extracellular region"/>
    <property type="evidence" value="ECO:0007669"/>
    <property type="project" value="TreeGrafter"/>
</dbReference>
<proteinExistence type="inferred from homology"/>
<dbReference type="InterPro" id="IPR034161">
    <property type="entry name" value="Pepsin-like_plant"/>
</dbReference>
<evidence type="ECO:0000256" key="2">
    <source>
        <dbReference type="ARBA" id="ARBA00022670"/>
    </source>
</evidence>
<sequence length="465" mass="50465">MARNTTLVLAFLVLVLVMPQMVASKFPRIAVKKSIPKKVIEILKEISHEHDLPDLIIKFLNVSDKRQPPPRNGGGVRSQLAGITDVGSYQLSIGVGTPSQIVSGVLLDINNELVWTQCGCPLCKSTTSGGGTLFYPNKSSTVELESCKSSACQSFSPQTCSSSAPQCFFRDTYISNTPGALVTDKFWFGGGDSVNVTLGCVLLVTAELGRGPFSLVSQLGNGRFSYYFAPNNDDGEESFVYFADDAKPNKSSRAMSTPLLESNANPSSYYVGLTGIQVDGKDLPIPSGTFDLNQTDGSGGVILSITVPLTFLPERAYKLLEEELKSKIGLPTANGSALGFDLCYTNKSLATVEIPAMALVFDGNNAVMKLDKSNYFYMMDVDTGLECLTILQWPYKASLLGGLIQEGTHMIYDVRGNKLQFESFQQQASPTRSDSSNNKGLLPEIFVSLLVANFLWVVLLYDVLY</sequence>
<protein>
    <recommendedName>
        <fullName evidence="7">Peptidase A1 domain-containing protein</fullName>
    </recommendedName>
</protein>
<name>A0AAV5D424_ELECO</name>
<dbReference type="Proteomes" id="UP001054889">
    <property type="component" value="Unassembled WGS sequence"/>
</dbReference>
<dbReference type="InterPro" id="IPR051708">
    <property type="entry name" value="Plant_Aspart_Prot_A1"/>
</dbReference>
<keyword evidence="6" id="KW-0732">Signal</keyword>
<evidence type="ECO:0000256" key="4">
    <source>
        <dbReference type="ARBA" id="ARBA00022801"/>
    </source>
</evidence>
<evidence type="ECO:0000313" key="8">
    <source>
        <dbReference type="EMBL" id="GJN05150.1"/>
    </source>
</evidence>
<keyword evidence="9" id="KW-1185">Reference proteome</keyword>
<dbReference type="InterPro" id="IPR021109">
    <property type="entry name" value="Peptidase_aspartic_dom_sf"/>
</dbReference>
<dbReference type="InterPro" id="IPR033121">
    <property type="entry name" value="PEPTIDASE_A1"/>
</dbReference>
<dbReference type="PROSITE" id="PS51767">
    <property type="entry name" value="PEPTIDASE_A1"/>
    <property type="match status" value="1"/>
</dbReference>
<evidence type="ECO:0000313" key="9">
    <source>
        <dbReference type="Proteomes" id="UP001054889"/>
    </source>
</evidence>
<evidence type="ECO:0000256" key="5">
    <source>
        <dbReference type="ARBA" id="ARBA00023180"/>
    </source>
</evidence>
<feature type="signal peptide" evidence="6">
    <location>
        <begin position="1"/>
        <end position="24"/>
    </location>
</feature>
<dbReference type="EMBL" id="BQKI01000011">
    <property type="protein sequence ID" value="GJN05150.1"/>
    <property type="molecule type" value="Genomic_DNA"/>
</dbReference>
<reference evidence="8" key="1">
    <citation type="journal article" date="2018" name="DNA Res.">
        <title>Multiple hybrid de novo genome assembly of finger millet, an orphan allotetraploid crop.</title>
        <authorList>
            <person name="Hatakeyama M."/>
            <person name="Aluri S."/>
            <person name="Balachadran M.T."/>
            <person name="Sivarajan S.R."/>
            <person name="Patrignani A."/>
            <person name="Gruter S."/>
            <person name="Poveda L."/>
            <person name="Shimizu-Inatsugi R."/>
            <person name="Baeten J."/>
            <person name="Francoijs K.J."/>
            <person name="Nataraja K.N."/>
            <person name="Reddy Y.A.N."/>
            <person name="Phadnis S."/>
            <person name="Ravikumar R.L."/>
            <person name="Schlapbach R."/>
            <person name="Sreeman S.M."/>
            <person name="Shimizu K.K."/>
        </authorList>
    </citation>
    <scope>NUCLEOTIDE SEQUENCE</scope>
</reference>
<comment type="caution">
    <text evidence="8">The sequence shown here is derived from an EMBL/GenBank/DDBJ whole genome shotgun (WGS) entry which is preliminary data.</text>
</comment>
<evidence type="ECO:0000256" key="3">
    <source>
        <dbReference type="ARBA" id="ARBA00022750"/>
    </source>
</evidence>
<feature type="domain" description="Peptidase A1" evidence="7">
    <location>
        <begin position="89"/>
        <end position="422"/>
    </location>
</feature>
<keyword evidence="2" id="KW-0645">Protease</keyword>
<keyword evidence="5" id="KW-0325">Glycoprotein</keyword>
<dbReference type="PANTHER" id="PTHR47967">
    <property type="entry name" value="OS07G0603500 PROTEIN-RELATED"/>
    <property type="match status" value="1"/>
</dbReference>
<dbReference type="InterPro" id="IPR032799">
    <property type="entry name" value="TAXi_C"/>
</dbReference>
<dbReference type="InterPro" id="IPR032861">
    <property type="entry name" value="TAXi_N"/>
</dbReference>
<dbReference type="GO" id="GO:0006508">
    <property type="term" value="P:proteolysis"/>
    <property type="evidence" value="ECO:0007669"/>
    <property type="project" value="UniProtKB-KW"/>
</dbReference>
<organism evidence="8 9">
    <name type="scientific">Eleusine coracana subsp. coracana</name>
    <dbReference type="NCBI Taxonomy" id="191504"/>
    <lineage>
        <taxon>Eukaryota</taxon>
        <taxon>Viridiplantae</taxon>
        <taxon>Streptophyta</taxon>
        <taxon>Embryophyta</taxon>
        <taxon>Tracheophyta</taxon>
        <taxon>Spermatophyta</taxon>
        <taxon>Magnoliopsida</taxon>
        <taxon>Liliopsida</taxon>
        <taxon>Poales</taxon>
        <taxon>Poaceae</taxon>
        <taxon>PACMAD clade</taxon>
        <taxon>Chloridoideae</taxon>
        <taxon>Cynodonteae</taxon>
        <taxon>Eleusininae</taxon>
        <taxon>Eleusine</taxon>
    </lineage>
</organism>
<comment type="similarity">
    <text evidence="1">Belongs to the peptidase A1 family.</text>
</comment>
<feature type="chain" id="PRO_5043865077" description="Peptidase A1 domain-containing protein" evidence="6">
    <location>
        <begin position="25"/>
        <end position="465"/>
    </location>
</feature>
<dbReference type="Gene3D" id="2.40.70.10">
    <property type="entry name" value="Acid Proteases"/>
    <property type="match status" value="2"/>
</dbReference>
<dbReference type="PANTHER" id="PTHR47967:SF85">
    <property type="entry name" value="OS05G0384300 PROTEIN"/>
    <property type="match status" value="1"/>
</dbReference>
<evidence type="ECO:0000256" key="1">
    <source>
        <dbReference type="ARBA" id="ARBA00007447"/>
    </source>
</evidence>
<dbReference type="CDD" id="cd05476">
    <property type="entry name" value="pepsin_A_like_plant"/>
    <property type="match status" value="1"/>
</dbReference>
<keyword evidence="3" id="KW-0064">Aspartyl protease</keyword>
<evidence type="ECO:0000256" key="6">
    <source>
        <dbReference type="SAM" id="SignalP"/>
    </source>
</evidence>
<dbReference type="AlphaFoldDB" id="A0AAV5D424"/>
<dbReference type="GO" id="GO:0004190">
    <property type="term" value="F:aspartic-type endopeptidase activity"/>
    <property type="evidence" value="ECO:0007669"/>
    <property type="project" value="UniProtKB-KW"/>
</dbReference>
<accession>A0AAV5D424</accession>
<gene>
    <name evidence="8" type="primary">ga22758</name>
    <name evidence="8" type="ORF">PR202_ga22758</name>
</gene>
<keyword evidence="4" id="KW-0378">Hydrolase</keyword>
<dbReference type="Pfam" id="PF14543">
    <property type="entry name" value="TAXi_N"/>
    <property type="match status" value="1"/>
</dbReference>
<evidence type="ECO:0000259" key="7">
    <source>
        <dbReference type="PROSITE" id="PS51767"/>
    </source>
</evidence>
<dbReference type="SUPFAM" id="SSF50630">
    <property type="entry name" value="Acid proteases"/>
    <property type="match status" value="1"/>
</dbReference>